<reference evidence="1" key="1">
    <citation type="journal article" date="2021" name="Microb. Physiol.">
        <title>Proteogenomic Insights into the Physiology of Marine, Sulfate-Reducing, Filamentous Desulfonema limicola and Desulfonema magnum.</title>
        <authorList>
            <person name="Schnaars V."/>
            <person name="Wohlbrand L."/>
            <person name="Scheve S."/>
            <person name="Hinrichs C."/>
            <person name="Reinhardt R."/>
            <person name="Rabus R."/>
        </authorList>
    </citation>
    <scope>NUCLEOTIDE SEQUENCE</scope>
    <source>
        <strain evidence="1">4be13</strain>
    </source>
</reference>
<dbReference type="Proteomes" id="UP000663722">
    <property type="component" value="Chromosome"/>
</dbReference>
<dbReference type="KEGG" id="dmm:dnm_060360"/>
<evidence type="ECO:0000313" key="2">
    <source>
        <dbReference type="Proteomes" id="UP000663722"/>
    </source>
</evidence>
<organism evidence="1 2">
    <name type="scientific">Desulfonema magnum</name>
    <dbReference type="NCBI Taxonomy" id="45655"/>
    <lineage>
        <taxon>Bacteria</taxon>
        <taxon>Pseudomonadati</taxon>
        <taxon>Thermodesulfobacteriota</taxon>
        <taxon>Desulfobacteria</taxon>
        <taxon>Desulfobacterales</taxon>
        <taxon>Desulfococcaceae</taxon>
        <taxon>Desulfonema</taxon>
    </lineage>
</organism>
<keyword evidence="2" id="KW-1185">Reference proteome</keyword>
<protein>
    <submittedName>
        <fullName evidence="1">Uncharacterized protein</fullName>
    </submittedName>
</protein>
<dbReference type="RefSeq" id="WP_207678375.1">
    <property type="nucleotide sequence ID" value="NZ_CP061800.1"/>
</dbReference>
<dbReference type="AlphaFoldDB" id="A0A975BQS0"/>
<sequence>MQKTASLYFCTPEAIFSLLCCKKPLRSIFALRKRFSACSAAKNRFALFLHSGSDFQPALLQKTASLYFLHSGKVLLCCKKPLRFIFALRKGSALLQKTASLYFLHSGKVLLCCKKPLRFIFALRKGSALLQKTASLYFLHSGKVLLCCKKPLRSIFALRKGSALLQKTASLYFCTPEAIFSLLCCKKPLRSIFALRKRFSACSAAKNRFALFLHSGSDLQPALLQKTASLYFCTPEAIFSLLCCKKPLRSIFALRKRSSACSAAKNRFALFLHSGSDFQPALLQKTASLYFCTPEAIFSLLCCKKPLRSIFALRKRFSACSAAKNRFALFLHSGSDLQPALLQKTASLYFCTPEAIFSLLCCKKPLRSIFALRKRSSACLLVR</sequence>
<proteinExistence type="predicted"/>
<name>A0A975BQS0_9BACT</name>
<accession>A0A975BQS0</accession>
<dbReference type="EMBL" id="CP061800">
    <property type="protein sequence ID" value="QTA89977.1"/>
    <property type="molecule type" value="Genomic_DNA"/>
</dbReference>
<evidence type="ECO:0000313" key="1">
    <source>
        <dbReference type="EMBL" id="QTA89977.1"/>
    </source>
</evidence>
<gene>
    <name evidence="1" type="ORF">dnm_060360</name>
</gene>